<sequence>MVSTFPLIHVGGTMTALFWPLYLGSVATLLETGVPSSPDDVFRMLQLSRATLLAAQPSLLTSIASSVDMVSRINGLSRILTGSAPLSTAVIDRLQEGNGPTILNLYGSTETLPLCQRFDDQDDWPYISFKEDSGVSFRRETDDLYELILKKTASEQVLSVFCSLPELDTFESKDLFSPHPQKSGLWRFVCRKDDLVSLAGGQGINVGDMEMRIQESPLVDTAIIGMDGRPATMLLVVPEQQPVNDQERASVQDAIWPFVERANEHAHPYAAVQKNMVLVLQTREKLSATTDKGSLKRQSVIEQYKADIDRVYSAARSSS</sequence>
<feature type="domain" description="AMP-dependent synthetase/ligase" evidence="3">
    <location>
        <begin position="1"/>
        <end position="125"/>
    </location>
</feature>
<dbReference type="InterPro" id="IPR051414">
    <property type="entry name" value="Adenylate-forming_Reductase"/>
</dbReference>
<proteinExistence type="predicted"/>
<dbReference type="Pfam" id="PF23562">
    <property type="entry name" value="AMP-binding_C_3"/>
    <property type="match status" value="1"/>
</dbReference>
<evidence type="ECO:0000256" key="2">
    <source>
        <dbReference type="ARBA" id="ARBA00022553"/>
    </source>
</evidence>
<dbReference type="EMBL" id="CP134191">
    <property type="protein sequence ID" value="WPB07603.1"/>
    <property type="molecule type" value="Genomic_DNA"/>
</dbReference>
<dbReference type="InterPro" id="IPR042099">
    <property type="entry name" value="ANL_N_sf"/>
</dbReference>
<dbReference type="PANTHER" id="PTHR43439">
    <property type="entry name" value="PHENYLACETATE-COENZYME A LIGASE"/>
    <property type="match status" value="1"/>
</dbReference>
<evidence type="ECO:0000313" key="5">
    <source>
        <dbReference type="Proteomes" id="UP001302367"/>
    </source>
</evidence>
<name>A0ABZ0P6Y8_CERBT</name>
<dbReference type="Gene3D" id="3.40.50.12780">
    <property type="entry name" value="N-terminal domain of ligase-like"/>
    <property type="match status" value="1"/>
</dbReference>
<dbReference type="GeneID" id="90644816"/>
<protein>
    <recommendedName>
        <fullName evidence="3">AMP-dependent synthetase/ligase domain-containing protein</fullName>
    </recommendedName>
</protein>
<reference evidence="4 5" key="1">
    <citation type="submission" date="2023-09" db="EMBL/GenBank/DDBJ databases">
        <title>Complete-Gapless Cercospora beticola genome.</title>
        <authorList>
            <person name="Wyatt N.A."/>
            <person name="Spanner R.E."/>
            <person name="Bolton M.D."/>
        </authorList>
    </citation>
    <scope>NUCLEOTIDE SEQUENCE [LARGE SCALE GENOMIC DNA]</scope>
    <source>
        <strain evidence="4">Cb09-40</strain>
    </source>
</reference>
<dbReference type="InterPro" id="IPR000873">
    <property type="entry name" value="AMP-dep_synth/lig_dom"/>
</dbReference>
<keyword evidence="2" id="KW-0597">Phosphoprotein</keyword>
<accession>A0ABZ0P6Y8</accession>
<dbReference type="PANTHER" id="PTHR43439:SF2">
    <property type="entry name" value="ENZYME, PUTATIVE (JCVI)-RELATED"/>
    <property type="match status" value="1"/>
</dbReference>
<evidence type="ECO:0000259" key="3">
    <source>
        <dbReference type="Pfam" id="PF00501"/>
    </source>
</evidence>
<dbReference type="Pfam" id="PF00501">
    <property type="entry name" value="AMP-binding"/>
    <property type="match status" value="1"/>
</dbReference>
<keyword evidence="1" id="KW-0596">Phosphopantetheine</keyword>
<gene>
    <name evidence="4" type="ORF">RHO25_012264</name>
</gene>
<keyword evidence="5" id="KW-1185">Reference proteome</keyword>
<evidence type="ECO:0000313" key="4">
    <source>
        <dbReference type="EMBL" id="WPB07603.1"/>
    </source>
</evidence>
<dbReference type="RefSeq" id="XP_065459579.1">
    <property type="nucleotide sequence ID" value="XM_065603507.1"/>
</dbReference>
<dbReference type="Proteomes" id="UP001302367">
    <property type="component" value="Chromosome 8"/>
</dbReference>
<dbReference type="SUPFAM" id="SSF56801">
    <property type="entry name" value="Acetyl-CoA synthetase-like"/>
    <property type="match status" value="1"/>
</dbReference>
<organism evidence="4 5">
    <name type="scientific">Cercospora beticola</name>
    <name type="common">Sugarbeet leaf spot fungus</name>
    <dbReference type="NCBI Taxonomy" id="122368"/>
    <lineage>
        <taxon>Eukaryota</taxon>
        <taxon>Fungi</taxon>
        <taxon>Dikarya</taxon>
        <taxon>Ascomycota</taxon>
        <taxon>Pezizomycotina</taxon>
        <taxon>Dothideomycetes</taxon>
        <taxon>Dothideomycetidae</taxon>
        <taxon>Mycosphaerellales</taxon>
        <taxon>Mycosphaerellaceae</taxon>
        <taxon>Cercospora</taxon>
    </lineage>
</organism>
<evidence type="ECO:0000256" key="1">
    <source>
        <dbReference type="ARBA" id="ARBA00022450"/>
    </source>
</evidence>